<keyword evidence="3" id="KW-0732">Signal</keyword>
<evidence type="ECO:0000313" key="5">
    <source>
        <dbReference type="Proteomes" id="UP001174691"/>
    </source>
</evidence>
<reference evidence="4" key="1">
    <citation type="submission" date="2022-07" db="EMBL/GenBank/DDBJ databases">
        <title>Fungi with potential for degradation of polypropylene.</title>
        <authorList>
            <person name="Gostincar C."/>
        </authorList>
    </citation>
    <scope>NUCLEOTIDE SEQUENCE</scope>
    <source>
        <strain evidence="4">EXF-13287</strain>
    </source>
</reference>
<feature type="chain" id="PRO_5041217144" evidence="3">
    <location>
        <begin position="31"/>
        <end position="398"/>
    </location>
</feature>
<gene>
    <name evidence="4" type="ORF">NKR19_g1582</name>
</gene>
<keyword evidence="5" id="KW-1185">Reference proteome</keyword>
<accession>A0AA38W0Q0</accession>
<evidence type="ECO:0000313" key="4">
    <source>
        <dbReference type="EMBL" id="KAJ9162109.1"/>
    </source>
</evidence>
<evidence type="ECO:0000256" key="3">
    <source>
        <dbReference type="SAM" id="SignalP"/>
    </source>
</evidence>
<dbReference type="EMBL" id="JANBVN010000015">
    <property type="protein sequence ID" value="KAJ9162109.1"/>
    <property type="molecule type" value="Genomic_DNA"/>
</dbReference>
<keyword evidence="2" id="KW-0472">Membrane</keyword>
<comment type="caution">
    <text evidence="4">The sequence shown here is derived from an EMBL/GenBank/DDBJ whole genome shotgun (WGS) entry which is preliminary data.</text>
</comment>
<feature type="region of interest" description="Disordered" evidence="1">
    <location>
        <begin position="165"/>
        <end position="282"/>
    </location>
</feature>
<evidence type="ECO:0000256" key="2">
    <source>
        <dbReference type="SAM" id="Phobius"/>
    </source>
</evidence>
<keyword evidence="2" id="KW-0812">Transmembrane</keyword>
<protein>
    <submittedName>
        <fullName evidence="4">Uncharacterized protein</fullName>
    </submittedName>
</protein>
<organism evidence="4 5">
    <name type="scientific">Coniochaeta hoffmannii</name>
    <dbReference type="NCBI Taxonomy" id="91930"/>
    <lineage>
        <taxon>Eukaryota</taxon>
        <taxon>Fungi</taxon>
        <taxon>Dikarya</taxon>
        <taxon>Ascomycota</taxon>
        <taxon>Pezizomycotina</taxon>
        <taxon>Sordariomycetes</taxon>
        <taxon>Sordariomycetidae</taxon>
        <taxon>Coniochaetales</taxon>
        <taxon>Coniochaetaceae</taxon>
        <taxon>Coniochaeta</taxon>
    </lineage>
</organism>
<proteinExistence type="predicted"/>
<feature type="signal peptide" evidence="3">
    <location>
        <begin position="1"/>
        <end position="30"/>
    </location>
</feature>
<feature type="compositionally biased region" description="Polar residues" evidence="1">
    <location>
        <begin position="385"/>
        <end position="398"/>
    </location>
</feature>
<evidence type="ECO:0000256" key="1">
    <source>
        <dbReference type="SAM" id="MobiDB-lite"/>
    </source>
</evidence>
<feature type="region of interest" description="Disordered" evidence="1">
    <location>
        <begin position="364"/>
        <end position="398"/>
    </location>
</feature>
<keyword evidence="2" id="KW-1133">Transmembrane helix</keyword>
<dbReference type="Proteomes" id="UP001174691">
    <property type="component" value="Unassembled WGS sequence"/>
</dbReference>
<name>A0AA38W0Q0_9PEZI</name>
<dbReference type="AlphaFoldDB" id="A0AA38W0Q0"/>
<sequence>MAFAPVARFLAFLAFVALASLGVLVETVAGDCYTPDGQTFWYHQVCTSPTVGDMSSCCRTLDLCLDNLLCSHVDEHGNQTYYRGTCANSIDWKEPAQCPNFCKGHTVQDSHVGDWPVGKCPAEGTSATRWFCIGSESGYGTVDNCSDPSFGFTLDGDTQAFWTASIQPSYTPTPTTAAPGTSTRFSWKGTSTSSLPVSSSFSDDEQPSTSIQNAPSYSSEEMATTSSLGNSPSFTSAVDTPLSTSAVQTTTSPSVDQSMAITSPESNSIMTTPSDNTQTSVSDTPIISFSPTLTIEPPLFSQPQSTVTVHATPGNNRPLSDDGGASSNTIPIAVGVSIGTIVLIALACFIYLCIWNRRRNTPARAETPPPYEQEMVPLAPLPQAHVNNRRQSFGSQSK</sequence>
<feature type="compositionally biased region" description="Low complexity" evidence="1">
    <location>
        <begin position="168"/>
        <end position="183"/>
    </location>
</feature>
<feature type="compositionally biased region" description="Low complexity" evidence="1">
    <location>
        <begin position="191"/>
        <end position="201"/>
    </location>
</feature>
<feature type="transmembrane region" description="Helical" evidence="2">
    <location>
        <begin position="330"/>
        <end position="354"/>
    </location>
</feature>
<feature type="compositionally biased region" description="Polar residues" evidence="1">
    <location>
        <begin position="207"/>
        <end position="282"/>
    </location>
</feature>